<feature type="transmembrane region" description="Helical" evidence="1">
    <location>
        <begin position="21"/>
        <end position="41"/>
    </location>
</feature>
<evidence type="ECO:0000313" key="3">
    <source>
        <dbReference type="Proteomes" id="UP000075787"/>
    </source>
</evidence>
<reference evidence="2 3" key="1">
    <citation type="submission" date="2015-12" db="EMBL/GenBank/DDBJ databases">
        <title>Genome sequence of Tistrella mobilis MCCC 1A02139.</title>
        <authorList>
            <person name="Lu L."/>
            <person name="Lai Q."/>
            <person name="Shao Z."/>
            <person name="Qian P."/>
        </authorList>
    </citation>
    <scope>NUCLEOTIDE SEQUENCE [LARGE SCALE GENOMIC DNA]</scope>
    <source>
        <strain evidence="2 3">MCCC 1A02139</strain>
    </source>
</reference>
<evidence type="ECO:0000256" key="1">
    <source>
        <dbReference type="SAM" id="Phobius"/>
    </source>
</evidence>
<feature type="transmembrane region" description="Helical" evidence="1">
    <location>
        <begin position="53"/>
        <end position="73"/>
    </location>
</feature>
<proteinExistence type="predicted"/>
<protein>
    <submittedName>
        <fullName evidence="2">Uncharacterized protein</fullName>
    </submittedName>
</protein>
<keyword evidence="1" id="KW-1133">Transmembrane helix</keyword>
<gene>
    <name evidence="2" type="ORF">AUP44_11515</name>
</gene>
<name>A0A162KA38_9PROT</name>
<dbReference type="RefSeq" id="WP_062767524.1">
    <property type="nucleotide sequence ID" value="NZ_CP121045.1"/>
</dbReference>
<sequence>MTRRTKTASFPEVAVAKSPMRIATLLVVGLVWIAACAWFAVQGLSGAIEDPAALLVFSALLAGIAGMLVWTVIDLIRRPGPVMVLAKDGLIAPFLGSDRPIPWADVQMRRSALGAWFMGIVLAVRIDPTIHTGRPGPARLFGPRGRRLDDGRVEVDIALPNIFAGGREKVIAMIMQRHVPAALAAAGIPPGGRKR</sequence>
<dbReference type="EMBL" id="LPZR01000192">
    <property type="protein sequence ID" value="KYO50783.1"/>
    <property type="molecule type" value="Genomic_DNA"/>
</dbReference>
<accession>A0A162KA38</accession>
<dbReference type="GeneID" id="97243453"/>
<dbReference type="AlphaFoldDB" id="A0A162KA38"/>
<organism evidence="2 3">
    <name type="scientific">Tistrella mobilis</name>
    <dbReference type="NCBI Taxonomy" id="171437"/>
    <lineage>
        <taxon>Bacteria</taxon>
        <taxon>Pseudomonadati</taxon>
        <taxon>Pseudomonadota</taxon>
        <taxon>Alphaproteobacteria</taxon>
        <taxon>Geminicoccales</taxon>
        <taxon>Geminicoccaceae</taxon>
        <taxon>Tistrella</taxon>
    </lineage>
</organism>
<dbReference type="Proteomes" id="UP000075787">
    <property type="component" value="Unassembled WGS sequence"/>
</dbReference>
<evidence type="ECO:0000313" key="2">
    <source>
        <dbReference type="EMBL" id="KYO50783.1"/>
    </source>
</evidence>
<keyword evidence="1" id="KW-0472">Membrane</keyword>
<keyword evidence="1" id="KW-0812">Transmembrane</keyword>
<comment type="caution">
    <text evidence="2">The sequence shown here is derived from an EMBL/GenBank/DDBJ whole genome shotgun (WGS) entry which is preliminary data.</text>
</comment>